<comment type="similarity">
    <text evidence="2">Belongs to the class-II pyridoxal-phosphate-dependent aminotransferase family.</text>
</comment>
<organism evidence="5">
    <name type="scientific">marine metagenome</name>
    <dbReference type="NCBI Taxonomy" id="408172"/>
    <lineage>
        <taxon>unclassified sequences</taxon>
        <taxon>metagenomes</taxon>
        <taxon>ecological metagenomes</taxon>
    </lineage>
</organism>
<dbReference type="GO" id="GO:0016746">
    <property type="term" value="F:acyltransferase activity"/>
    <property type="evidence" value="ECO:0007669"/>
    <property type="project" value="UniProtKB-KW"/>
</dbReference>
<dbReference type="PANTHER" id="PTHR13693:SF102">
    <property type="entry name" value="2-AMINO-3-KETOBUTYRATE COENZYME A LIGASE, MITOCHONDRIAL"/>
    <property type="match status" value="1"/>
</dbReference>
<sequence length="98" mass="10930">MTPTLQEQISSQLADLQQEGLFKAERVICSPQHATVKMEEEKELLNFCANNYLGLSNHPELLASATKALETYGFGMSSVRFICGTQTVHKQLEARLSE</sequence>
<keyword evidence="4" id="KW-0012">Acyltransferase</keyword>
<dbReference type="AlphaFoldDB" id="A0A382WXH3"/>
<comment type="cofactor">
    <cofactor evidence="1">
        <name>pyridoxal 5'-phosphate</name>
        <dbReference type="ChEBI" id="CHEBI:597326"/>
    </cofactor>
</comment>
<reference evidence="5" key="1">
    <citation type="submission" date="2018-05" db="EMBL/GenBank/DDBJ databases">
        <authorList>
            <person name="Lanie J.A."/>
            <person name="Ng W.-L."/>
            <person name="Kazmierczak K.M."/>
            <person name="Andrzejewski T.M."/>
            <person name="Davidsen T.M."/>
            <person name="Wayne K.J."/>
            <person name="Tettelin H."/>
            <person name="Glass J.I."/>
            <person name="Rusch D."/>
            <person name="Podicherti R."/>
            <person name="Tsui H.-C.T."/>
            <person name="Winkler M.E."/>
        </authorList>
    </citation>
    <scope>NUCLEOTIDE SEQUENCE</scope>
</reference>
<proteinExistence type="inferred from homology"/>
<dbReference type="InterPro" id="IPR015421">
    <property type="entry name" value="PyrdxlP-dep_Trfase_major"/>
</dbReference>
<dbReference type="PANTHER" id="PTHR13693">
    <property type="entry name" value="CLASS II AMINOTRANSFERASE/8-AMINO-7-OXONONANOATE SYNTHASE"/>
    <property type="match status" value="1"/>
</dbReference>
<keyword evidence="3" id="KW-0808">Transferase</keyword>
<evidence type="ECO:0000256" key="3">
    <source>
        <dbReference type="ARBA" id="ARBA00022679"/>
    </source>
</evidence>
<dbReference type="InterPro" id="IPR050087">
    <property type="entry name" value="AON_synthase_class-II"/>
</dbReference>
<dbReference type="Gene3D" id="3.40.640.10">
    <property type="entry name" value="Type I PLP-dependent aspartate aminotransferase-like (Major domain)"/>
    <property type="match status" value="1"/>
</dbReference>
<name>A0A382WXH3_9ZZZZ</name>
<evidence type="ECO:0000256" key="2">
    <source>
        <dbReference type="ARBA" id="ARBA00008392"/>
    </source>
</evidence>
<protein>
    <submittedName>
        <fullName evidence="5">Uncharacterized protein</fullName>
    </submittedName>
</protein>
<gene>
    <name evidence="5" type="ORF">METZ01_LOCUS415802</name>
</gene>
<evidence type="ECO:0000256" key="4">
    <source>
        <dbReference type="ARBA" id="ARBA00023315"/>
    </source>
</evidence>
<dbReference type="InterPro" id="IPR015424">
    <property type="entry name" value="PyrdxlP-dep_Trfase"/>
</dbReference>
<accession>A0A382WXH3</accession>
<dbReference type="Gene3D" id="3.90.1150.10">
    <property type="entry name" value="Aspartate Aminotransferase, domain 1"/>
    <property type="match status" value="1"/>
</dbReference>
<dbReference type="SUPFAM" id="SSF53383">
    <property type="entry name" value="PLP-dependent transferases"/>
    <property type="match status" value="1"/>
</dbReference>
<evidence type="ECO:0000256" key="1">
    <source>
        <dbReference type="ARBA" id="ARBA00001933"/>
    </source>
</evidence>
<feature type="non-terminal residue" evidence="5">
    <location>
        <position position="98"/>
    </location>
</feature>
<dbReference type="EMBL" id="UINC01162930">
    <property type="protein sequence ID" value="SVD62948.1"/>
    <property type="molecule type" value="Genomic_DNA"/>
</dbReference>
<evidence type="ECO:0000313" key="5">
    <source>
        <dbReference type="EMBL" id="SVD62948.1"/>
    </source>
</evidence>
<dbReference type="InterPro" id="IPR015422">
    <property type="entry name" value="PyrdxlP-dep_Trfase_small"/>
</dbReference>